<keyword evidence="2" id="KW-1185">Reference proteome</keyword>
<gene>
    <name evidence="1" type="ORF">DVH24_016029</name>
</gene>
<dbReference type="Proteomes" id="UP000290289">
    <property type="component" value="Chromosome 7"/>
</dbReference>
<name>A0A498JJZ7_MALDO</name>
<dbReference type="AlphaFoldDB" id="A0A498JJZ7"/>
<evidence type="ECO:0000313" key="1">
    <source>
        <dbReference type="EMBL" id="RXH93962.1"/>
    </source>
</evidence>
<reference evidence="1 2" key="1">
    <citation type="submission" date="2018-10" db="EMBL/GenBank/DDBJ databases">
        <title>A high-quality apple genome assembly.</title>
        <authorList>
            <person name="Hu J."/>
        </authorList>
    </citation>
    <scope>NUCLEOTIDE SEQUENCE [LARGE SCALE GENOMIC DNA]</scope>
    <source>
        <strain evidence="2">cv. HFTH1</strain>
        <tissue evidence="1">Young leaf</tissue>
    </source>
</reference>
<organism evidence="1 2">
    <name type="scientific">Malus domestica</name>
    <name type="common">Apple</name>
    <name type="synonym">Pyrus malus</name>
    <dbReference type="NCBI Taxonomy" id="3750"/>
    <lineage>
        <taxon>Eukaryota</taxon>
        <taxon>Viridiplantae</taxon>
        <taxon>Streptophyta</taxon>
        <taxon>Embryophyta</taxon>
        <taxon>Tracheophyta</taxon>
        <taxon>Spermatophyta</taxon>
        <taxon>Magnoliopsida</taxon>
        <taxon>eudicotyledons</taxon>
        <taxon>Gunneridae</taxon>
        <taxon>Pentapetalae</taxon>
        <taxon>rosids</taxon>
        <taxon>fabids</taxon>
        <taxon>Rosales</taxon>
        <taxon>Rosaceae</taxon>
        <taxon>Amygdaloideae</taxon>
        <taxon>Maleae</taxon>
        <taxon>Malus</taxon>
    </lineage>
</organism>
<sequence length="80" mass="9074">MAYSLLQAAMRDMGTLSVEILSAHGFKLLSEMTTLECIYAFYDDMDSDVLSRSLFVIYKPSKISNPVMNFWLKLGVLTQI</sequence>
<accession>A0A498JJZ7</accession>
<proteinExistence type="predicted"/>
<comment type="caution">
    <text evidence="1">The sequence shown here is derived from an EMBL/GenBank/DDBJ whole genome shotgun (WGS) entry which is preliminary data.</text>
</comment>
<evidence type="ECO:0000313" key="2">
    <source>
        <dbReference type="Proteomes" id="UP000290289"/>
    </source>
</evidence>
<protein>
    <submittedName>
        <fullName evidence="1">Uncharacterized protein</fullName>
    </submittedName>
</protein>
<dbReference type="EMBL" id="RDQH01000333">
    <property type="protein sequence ID" value="RXH93962.1"/>
    <property type="molecule type" value="Genomic_DNA"/>
</dbReference>